<evidence type="ECO:0000256" key="1">
    <source>
        <dbReference type="ARBA" id="ARBA00007249"/>
    </source>
</evidence>
<dbReference type="InterPro" id="IPR031157">
    <property type="entry name" value="G_TR_CS"/>
</dbReference>
<proteinExistence type="inferred from homology"/>
<evidence type="ECO:0000256" key="2">
    <source>
        <dbReference type="ARBA" id="ARBA00011986"/>
    </source>
</evidence>
<dbReference type="SUPFAM" id="SSF52540">
    <property type="entry name" value="P-loop containing nucleoside triphosphate hydrolases"/>
    <property type="match status" value="1"/>
</dbReference>
<accession>A0A672GUU6</accession>
<dbReference type="PRINTS" id="PR00315">
    <property type="entry name" value="ELONGATNFCT"/>
</dbReference>
<keyword evidence="11" id="KW-1185">Reference proteome</keyword>
<dbReference type="GO" id="GO:0070125">
    <property type="term" value="P:mitochondrial translational elongation"/>
    <property type="evidence" value="ECO:0007669"/>
    <property type="project" value="TreeGrafter"/>
</dbReference>
<evidence type="ECO:0000256" key="8">
    <source>
        <dbReference type="ARBA" id="ARBA00051990"/>
    </source>
</evidence>
<keyword evidence="3" id="KW-0547">Nucleotide-binding</keyword>
<dbReference type="Proteomes" id="UP000472267">
    <property type="component" value="Chromosome 4"/>
</dbReference>
<dbReference type="Ensembl" id="ENSSFAT00005015854.1">
    <property type="protein sequence ID" value="ENSSFAP00005015229.1"/>
    <property type="gene ID" value="ENSSFAG00005007951.1"/>
</dbReference>
<evidence type="ECO:0000256" key="6">
    <source>
        <dbReference type="ARBA" id="ARBA00023128"/>
    </source>
</evidence>
<reference evidence="10" key="3">
    <citation type="submission" date="2025-09" db="UniProtKB">
        <authorList>
            <consortium name="Ensembl"/>
        </authorList>
    </citation>
    <scope>IDENTIFICATION</scope>
</reference>
<evidence type="ECO:0000256" key="5">
    <source>
        <dbReference type="ARBA" id="ARBA00022917"/>
    </source>
</evidence>
<keyword evidence="4" id="KW-0251">Elongation factor</keyword>
<evidence type="ECO:0000256" key="4">
    <source>
        <dbReference type="ARBA" id="ARBA00022768"/>
    </source>
</evidence>
<dbReference type="InterPro" id="IPR050055">
    <property type="entry name" value="EF-Tu_GTPase"/>
</dbReference>
<dbReference type="GO" id="GO:0003924">
    <property type="term" value="F:GTPase activity"/>
    <property type="evidence" value="ECO:0007669"/>
    <property type="project" value="InterPro"/>
</dbReference>
<organism evidence="10 11">
    <name type="scientific">Salarias fasciatus</name>
    <name type="common">Jewelled blenny</name>
    <name type="synonym">Blennius fasciatus</name>
    <dbReference type="NCBI Taxonomy" id="181472"/>
    <lineage>
        <taxon>Eukaryota</taxon>
        <taxon>Metazoa</taxon>
        <taxon>Chordata</taxon>
        <taxon>Craniata</taxon>
        <taxon>Vertebrata</taxon>
        <taxon>Euteleostomi</taxon>
        <taxon>Actinopterygii</taxon>
        <taxon>Neopterygii</taxon>
        <taxon>Teleostei</taxon>
        <taxon>Neoteleostei</taxon>
        <taxon>Acanthomorphata</taxon>
        <taxon>Ovalentaria</taxon>
        <taxon>Blenniimorphae</taxon>
        <taxon>Blenniiformes</taxon>
        <taxon>Blennioidei</taxon>
        <taxon>Blenniidae</taxon>
        <taxon>Salariinae</taxon>
        <taxon>Salarias</taxon>
    </lineage>
</organism>
<keyword evidence="7" id="KW-0342">GTP-binding</keyword>
<dbReference type="EC" id="3.6.5.3" evidence="2"/>
<dbReference type="GO" id="GO:0005739">
    <property type="term" value="C:mitochondrion"/>
    <property type="evidence" value="ECO:0007669"/>
    <property type="project" value="TreeGrafter"/>
</dbReference>
<reference evidence="10" key="2">
    <citation type="submission" date="2025-08" db="UniProtKB">
        <authorList>
            <consortium name="Ensembl"/>
        </authorList>
    </citation>
    <scope>IDENTIFICATION</scope>
</reference>
<dbReference type="GO" id="GO:0005525">
    <property type="term" value="F:GTP binding"/>
    <property type="evidence" value="ECO:0007669"/>
    <property type="project" value="UniProtKB-KW"/>
</dbReference>
<evidence type="ECO:0000313" key="11">
    <source>
        <dbReference type="Proteomes" id="UP000472267"/>
    </source>
</evidence>
<gene>
    <name evidence="10" type="primary">tufm</name>
</gene>
<evidence type="ECO:0000256" key="3">
    <source>
        <dbReference type="ARBA" id="ARBA00022741"/>
    </source>
</evidence>
<dbReference type="AlphaFoldDB" id="A0A672GUU6"/>
<dbReference type="InterPro" id="IPR000795">
    <property type="entry name" value="T_Tr_GTP-bd_dom"/>
</dbReference>
<evidence type="ECO:0000259" key="9">
    <source>
        <dbReference type="PROSITE" id="PS51722"/>
    </source>
</evidence>
<keyword evidence="6" id="KW-0496">Mitochondrion</keyword>
<sequence length="214" mass="23300">MQSSCSELRTTLTDPDVDCVSAALQLSSPGLLHNSFKLCAVPLNRRTFAAEAKKTYSREKPHVNIGTIGHVDHGKTTLTAAITKVLADAGGANFKKYEDIDNAPEEKARGITINASHVEYTTANRHYAHTDCPGHADYVKNMITGTAQMDGCILVVAEMVMPGEDTSLTLILRQPMVLEKGQRFTLRDGNRTIGTGLVTDILKMEEDDHCNWGG</sequence>
<keyword evidence="5" id="KW-0648">Protein biosynthesis</keyword>
<dbReference type="InterPro" id="IPR009001">
    <property type="entry name" value="Transl_elong_EF1A/Init_IF2_C"/>
</dbReference>
<dbReference type="Pfam" id="PF00009">
    <property type="entry name" value="GTP_EFTU"/>
    <property type="match status" value="1"/>
</dbReference>
<dbReference type="GO" id="GO:0003746">
    <property type="term" value="F:translation elongation factor activity"/>
    <property type="evidence" value="ECO:0007669"/>
    <property type="project" value="UniProtKB-KW"/>
</dbReference>
<dbReference type="InterPro" id="IPR027417">
    <property type="entry name" value="P-loop_NTPase"/>
</dbReference>
<feature type="domain" description="Tr-type G" evidence="9">
    <location>
        <begin position="60"/>
        <end position="157"/>
    </location>
</feature>
<dbReference type="PROSITE" id="PS00301">
    <property type="entry name" value="G_TR_1"/>
    <property type="match status" value="1"/>
</dbReference>
<comment type="catalytic activity">
    <reaction evidence="8">
        <text>GTP + H2O = GDP + phosphate + H(+)</text>
        <dbReference type="Rhea" id="RHEA:19669"/>
        <dbReference type="ChEBI" id="CHEBI:15377"/>
        <dbReference type="ChEBI" id="CHEBI:15378"/>
        <dbReference type="ChEBI" id="CHEBI:37565"/>
        <dbReference type="ChEBI" id="CHEBI:43474"/>
        <dbReference type="ChEBI" id="CHEBI:58189"/>
        <dbReference type="EC" id="3.6.5.3"/>
    </reaction>
    <physiologicalReaction direction="left-to-right" evidence="8">
        <dbReference type="Rhea" id="RHEA:19670"/>
    </physiologicalReaction>
</comment>
<reference evidence="10" key="1">
    <citation type="submission" date="2019-06" db="EMBL/GenBank/DDBJ databases">
        <authorList>
            <consortium name="Wellcome Sanger Institute Data Sharing"/>
        </authorList>
    </citation>
    <scope>NUCLEOTIDE SEQUENCE [LARGE SCALE GENOMIC DNA]</scope>
</reference>
<evidence type="ECO:0000313" key="10">
    <source>
        <dbReference type="Ensembl" id="ENSSFAP00005015229.1"/>
    </source>
</evidence>
<dbReference type="PANTHER" id="PTHR43721:SF36">
    <property type="entry name" value="ELONGATION FACTOR TU, MITOCHONDRIAL"/>
    <property type="match status" value="1"/>
</dbReference>
<dbReference type="PANTHER" id="PTHR43721">
    <property type="entry name" value="ELONGATION FACTOR TU-RELATED"/>
    <property type="match status" value="1"/>
</dbReference>
<name>A0A672GUU6_SALFA</name>
<dbReference type="Gene3D" id="3.40.50.300">
    <property type="entry name" value="P-loop containing nucleotide triphosphate hydrolases"/>
    <property type="match status" value="1"/>
</dbReference>
<protein>
    <recommendedName>
        <fullName evidence="2">protein-synthesizing GTPase</fullName>
        <ecNumber evidence="2">3.6.5.3</ecNumber>
    </recommendedName>
</protein>
<comment type="similarity">
    <text evidence="1">Belongs to the TRAFAC class translation factor GTPase superfamily. Classic translation factor GTPase family. EF-Tu/EF-1A subfamily.</text>
</comment>
<evidence type="ECO:0000256" key="7">
    <source>
        <dbReference type="ARBA" id="ARBA00023134"/>
    </source>
</evidence>
<dbReference type="SUPFAM" id="SSF50465">
    <property type="entry name" value="EF-Tu/eEF-1alpha/eIF2-gamma C-terminal domain"/>
    <property type="match status" value="1"/>
</dbReference>
<dbReference type="PROSITE" id="PS51722">
    <property type="entry name" value="G_TR_2"/>
    <property type="match status" value="1"/>
</dbReference>